<evidence type="ECO:0008006" key="3">
    <source>
        <dbReference type="Google" id="ProtNLM"/>
    </source>
</evidence>
<proteinExistence type="predicted"/>
<reference evidence="1 2" key="1">
    <citation type="submission" date="2024-03" db="EMBL/GenBank/DDBJ databases">
        <title>Draft genome sequence of Pseudonocardia tropica JCM 19149.</title>
        <authorList>
            <person name="Butdee W."/>
            <person name="Duangmal K."/>
        </authorList>
    </citation>
    <scope>NUCLEOTIDE SEQUENCE [LARGE SCALE GENOMIC DNA]</scope>
    <source>
        <strain evidence="1 2">JCM 19149</strain>
    </source>
</reference>
<organism evidence="1 2">
    <name type="scientific">Pseudonocardia tropica</name>
    <dbReference type="NCBI Taxonomy" id="681289"/>
    <lineage>
        <taxon>Bacteria</taxon>
        <taxon>Bacillati</taxon>
        <taxon>Actinomycetota</taxon>
        <taxon>Actinomycetes</taxon>
        <taxon>Pseudonocardiales</taxon>
        <taxon>Pseudonocardiaceae</taxon>
        <taxon>Pseudonocardia</taxon>
    </lineage>
</organism>
<evidence type="ECO:0000313" key="1">
    <source>
        <dbReference type="EMBL" id="MEQ3538738.1"/>
    </source>
</evidence>
<dbReference type="EMBL" id="JBEDNP010000004">
    <property type="protein sequence ID" value="MEQ3538738.1"/>
    <property type="molecule type" value="Genomic_DNA"/>
</dbReference>
<comment type="caution">
    <text evidence="1">The sequence shown here is derived from an EMBL/GenBank/DDBJ whole genome shotgun (WGS) entry which is preliminary data.</text>
</comment>
<gene>
    <name evidence="1" type="ORF">WHI96_07890</name>
</gene>
<keyword evidence="2" id="KW-1185">Reference proteome</keyword>
<protein>
    <recommendedName>
        <fullName evidence="3">Phage tail protein</fullName>
    </recommendedName>
</protein>
<evidence type="ECO:0000313" key="2">
    <source>
        <dbReference type="Proteomes" id="UP001464923"/>
    </source>
</evidence>
<accession>A0ABV1JV14</accession>
<dbReference type="RefSeq" id="WP_345652844.1">
    <property type="nucleotide sequence ID" value="NZ_BAABLY010000082.1"/>
</dbReference>
<name>A0ABV1JV14_9PSEU</name>
<sequence>MSTLDGTPLADETFEYRGLTFGQNCDIQVNSATGFHGYEVRTSDSDQPRGDGAIRGLDFVNPRMLQFKLHIWEPDIDGQLYEQFWQQVRSAFRPSRSDDFPLFFKRPGQPEQFIRCRPIQLTRDESWTTYNRYGYPPVNLRAVDPRIYGTEEQQQIVPGFSLNRTGVDLPYAEFPMDWTTPGQSESIVQNDGNDYAWPLVRFYGPATGTTTAVAIENTTTGQVSSITTAIAPNQILTQDNEAAVTGADRLVVQLDGATRYANWALPREPFALAPGDNTIRFTYTGQAPTCLMTWRSTSMD</sequence>
<dbReference type="Proteomes" id="UP001464923">
    <property type="component" value="Unassembled WGS sequence"/>
</dbReference>